<reference evidence="1 2" key="1">
    <citation type="submission" date="2017-11" db="EMBL/GenBank/DDBJ databases">
        <title>De novo assembly and phasing of dikaryotic genomes from two isolates of Puccinia coronata f. sp. avenae, the causal agent of oat crown rust.</title>
        <authorList>
            <person name="Miller M.E."/>
            <person name="Zhang Y."/>
            <person name="Omidvar V."/>
            <person name="Sperschneider J."/>
            <person name="Schwessinger B."/>
            <person name="Raley C."/>
            <person name="Palmer J.M."/>
            <person name="Garnica D."/>
            <person name="Upadhyaya N."/>
            <person name="Rathjen J."/>
            <person name="Taylor J.M."/>
            <person name="Park R.F."/>
            <person name="Dodds P.N."/>
            <person name="Hirsch C.D."/>
            <person name="Kianian S.F."/>
            <person name="Figueroa M."/>
        </authorList>
    </citation>
    <scope>NUCLEOTIDE SEQUENCE [LARGE SCALE GENOMIC DNA]</scope>
    <source>
        <strain evidence="1">12SD80</strain>
    </source>
</reference>
<evidence type="ECO:0000313" key="2">
    <source>
        <dbReference type="Proteomes" id="UP000235392"/>
    </source>
</evidence>
<comment type="caution">
    <text evidence="1">The sequence shown here is derived from an EMBL/GenBank/DDBJ whole genome shotgun (WGS) entry which is preliminary data.</text>
</comment>
<dbReference type="AlphaFoldDB" id="A0A2N5VNF3"/>
<proteinExistence type="predicted"/>
<organism evidence="1 2">
    <name type="scientific">Puccinia coronata f. sp. avenae</name>
    <dbReference type="NCBI Taxonomy" id="200324"/>
    <lineage>
        <taxon>Eukaryota</taxon>
        <taxon>Fungi</taxon>
        <taxon>Dikarya</taxon>
        <taxon>Basidiomycota</taxon>
        <taxon>Pucciniomycotina</taxon>
        <taxon>Pucciniomycetes</taxon>
        <taxon>Pucciniales</taxon>
        <taxon>Pucciniaceae</taxon>
        <taxon>Puccinia</taxon>
    </lineage>
</organism>
<sequence>MTEGIARGTTEREMNCPLHLIIRTGVLDTLLQIHQLTYNLTPSLADAIPLYTAGRTCELSMRPSDPFVAFQSPVRAWDRARALAPRAILARLSDAPGPTVASGSLSGRLQIVTTPAATRGPYTGISRARRQHVPFLRFDPIQKGE</sequence>
<dbReference type="Proteomes" id="UP000235392">
    <property type="component" value="Unassembled WGS sequence"/>
</dbReference>
<protein>
    <submittedName>
        <fullName evidence="1">Uncharacterized protein</fullName>
    </submittedName>
</protein>
<evidence type="ECO:0000313" key="1">
    <source>
        <dbReference type="EMBL" id="PLW51533.1"/>
    </source>
</evidence>
<dbReference type="EMBL" id="PGCI01000005">
    <property type="protein sequence ID" value="PLW51533.1"/>
    <property type="molecule type" value="Genomic_DNA"/>
</dbReference>
<accession>A0A2N5VNF3</accession>
<name>A0A2N5VNF3_9BASI</name>
<gene>
    <name evidence="1" type="ORF">PCASD_00311</name>
</gene>